<reference evidence="2" key="1">
    <citation type="submission" date="2019-05" db="EMBL/GenBank/DDBJ databases">
        <title>The de novo reference genome and transcriptome assemblies of the wild tomato species Solanum chilense.</title>
        <authorList>
            <person name="Stam R."/>
            <person name="Nosenko T."/>
            <person name="Hoerger A.C."/>
            <person name="Stephan W."/>
            <person name="Seidel M.A."/>
            <person name="Kuhn J.M.M."/>
            <person name="Haberer G."/>
            <person name="Tellier A."/>
        </authorList>
    </citation>
    <scope>NUCLEOTIDE SEQUENCE</scope>
    <source>
        <tissue evidence="2">Mature leaves</tissue>
    </source>
</reference>
<evidence type="ECO:0000313" key="2">
    <source>
        <dbReference type="EMBL" id="TMW85932.1"/>
    </source>
</evidence>
<organism evidence="2">
    <name type="scientific">Solanum chilense</name>
    <name type="common">Tomato</name>
    <name type="synonym">Lycopersicon chilense</name>
    <dbReference type="NCBI Taxonomy" id="4083"/>
    <lineage>
        <taxon>Eukaryota</taxon>
        <taxon>Viridiplantae</taxon>
        <taxon>Streptophyta</taxon>
        <taxon>Embryophyta</taxon>
        <taxon>Tracheophyta</taxon>
        <taxon>Spermatophyta</taxon>
        <taxon>Magnoliopsida</taxon>
        <taxon>eudicotyledons</taxon>
        <taxon>Gunneridae</taxon>
        <taxon>Pentapetalae</taxon>
        <taxon>asterids</taxon>
        <taxon>lamiids</taxon>
        <taxon>Solanales</taxon>
        <taxon>Solanaceae</taxon>
        <taxon>Solanoideae</taxon>
        <taxon>Solaneae</taxon>
        <taxon>Solanum</taxon>
        <taxon>Solanum subgen. Lycopersicon</taxon>
    </lineage>
</organism>
<feature type="region of interest" description="Disordered" evidence="1">
    <location>
        <begin position="17"/>
        <end position="54"/>
    </location>
</feature>
<gene>
    <name evidence="2" type="ORF">EJD97_022224</name>
</gene>
<comment type="caution">
    <text evidence="2">The sequence shown here is derived from an EMBL/GenBank/DDBJ whole genome shotgun (WGS) entry which is preliminary data.</text>
</comment>
<feature type="non-terminal residue" evidence="2">
    <location>
        <position position="1"/>
    </location>
</feature>
<sequence>VNYCTQIVNYNVMGDERVGELHNDEPFEHELTDSDEMDDDADDDVDNAPNASVEDQSINYHSTTIPYLDHTEENAEDFIYTTDDGSIRTTLWNSNNPKHIQSGSIVGN</sequence>
<name>A0A6N2AU11_SOLCI</name>
<feature type="compositionally biased region" description="Basic and acidic residues" evidence="1">
    <location>
        <begin position="17"/>
        <end position="32"/>
    </location>
</feature>
<feature type="compositionally biased region" description="Acidic residues" evidence="1">
    <location>
        <begin position="33"/>
        <end position="46"/>
    </location>
</feature>
<dbReference type="EMBL" id="RXGB01006973">
    <property type="protein sequence ID" value="TMW85932.1"/>
    <property type="molecule type" value="Genomic_DNA"/>
</dbReference>
<accession>A0A6N2AU11</accession>
<evidence type="ECO:0000256" key="1">
    <source>
        <dbReference type="SAM" id="MobiDB-lite"/>
    </source>
</evidence>
<protein>
    <submittedName>
        <fullName evidence="2">Uncharacterized protein</fullName>
    </submittedName>
</protein>
<proteinExistence type="predicted"/>
<dbReference type="AlphaFoldDB" id="A0A6N2AU11"/>